<comment type="caution">
    <text evidence="1">The sequence shown here is derived from an EMBL/GenBank/DDBJ whole genome shotgun (WGS) entry which is preliminary data.</text>
</comment>
<sequence>MSKRNRLLRSKPPPNVLAQFLPESSNKSAIYNETVDILALKARQHDGVKKERERRVFKKECNSSEKSSRMITSFCSSIYRCRAQKSMTSMMPQPLYQELYTPTTIDDHALECLACFPALFHVIIQLAE</sequence>
<dbReference type="Proteomes" id="UP001234581">
    <property type="component" value="Unassembled WGS sequence"/>
</dbReference>
<gene>
    <name evidence="1" type="ORF">O0I10_009119</name>
</gene>
<dbReference type="GeneID" id="83216526"/>
<name>A0AAD7XWD5_9FUNG</name>
<proteinExistence type="predicted"/>
<keyword evidence="2" id="KW-1185">Reference proteome</keyword>
<organism evidence="1 2">
    <name type="scientific">Lichtheimia ornata</name>
    <dbReference type="NCBI Taxonomy" id="688661"/>
    <lineage>
        <taxon>Eukaryota</taxon>
        <taxon>Fungi</taxon>
        <taxon>Fungi incertae sedis</taxon>
        <taxon>Mucoromycota</taxon>
        <taxon>Mucoromycotina</taxon>
        <taxon>Mucoromycetes</taxon>
        <taxon>Mucorales</taxon>
        <taxon>Lichtheimiaceae</taxon>
        <taxon>Lichtheimia</taxon>
    </lineage>
</organism>
<evidence type="ECO:0000313" key="2">
    <source>
        <dbReference type="Proteomes" id="UP001234581"/>
    </source>
</evidence>
<protein>
    <submittedName>
        <fullName evidence="1">Uncharacterized protein</fullName>
    </submittedName>
</protein>
<accession>A0AAD7XWD5</accession>
<evidence type="ECO:0000313" key="1">
    <source>
        <dbReference type="EMBL" id="KAJ8655251.1"/>
    </source>
</evidence>
<reference evidence="1 2" key="1">
    <citation type="submission" date="2023-03" db="EMBL/GenBank/DDBJ databases">
        <title>Genome sequence of Lichtheimia ornata CBS 291.66.</title>
        <authorList>
            <person name="Mohabir J.T."/>
            <person name="Shea T.P."/>
            <person name="Kurbessoian T."/>
            <person name="Berby B."/>
            <person name="Fontaine J."/>
            <person name="Livny J."/>
            <person name="Gnirke A."/>
            <person name="Stajich J.E."/>
            <person name="Cuomo C.A."/>
        </authorList>
    </citation>
    <scope>NUCLEOTIDE SEQUENCE [LARGE SCALE GENOMIC DNA]</scope>
    <source>
        <strain evidence="1">CBS 291.66</strain>
    </source>
</reference>
<dbReference type="AlphaFoldDB" id="A0AAD7XWD5"/>
<dbReference type="RefSeq" id="XP_058340164.1">
    <property type="nucleotide sequence ID" value="XM_058489116.1"/>
</dbReference>
<dbReference type="EMBL" id="JARTCD010000051">
    <property type="protein sequence ID" value="KAJ8655251.1"/>
    <property type="molecule type" value="Genomic_DNA"/>
</dbReference>